<keyword evidence="7" id="KW-1185">Reference proteome</keyword>
<evidence type="ECO:0000259" key="4">
    <source>
        <dbReference type="Pfam" id="PF00389"/>
    </source>
</evidence>
<reference evidence="6 7" key="1">
    <citation type="submission" date="2023-11" db="EMBL/GenBank/DDBJ databases">
        <title>Draft genome of Azohydromonas lata strain H1 (DSM1123), a polyhydroxyalkanoate producer.</title>
        <authorList>
            <person name="Traversa D."/>
            <person name="D'Addabbo P."/>
            <person name="Pazzani C."/>
            <person name="Manzari C."/>
            <person name="Chiara M."/>
            <person name="Scrascia M."/>
        </authorList>
    </citation>
    <scope>NUCLEOTIDE SEQUENCE [LARGE SCALE GENOMIC DNA]</scope>
    <source>
        <strain evidence="6 7">H1</strain>
    </source>
</reference>
<comment type="similarity">
    <text evidence="3">Belongs to the D-isomer specific 2-hydroxyacid dehydrogenase family.</text>
</comment>
<dbReference type="InterPro" id="IPR029752">
    <property type="entry name" value="D-isomer_DH_CS1"/>
</dbReference>
<dbReference type="InterPro" id="IPR006140">
    <property type="entry name" value="D-isomer_DH_NAD-bd"/>
</dbReference>
<keyword evidence="2" id="KW-0520">NAD</keyword>
<dbReference type="PANTHER" id="PTHR10996">
    <property type="entry name" value="2-HYDROXYACID DEHYDROGENASE-RELATED"/>
    <property type="match status" value="1"/>
</dbReference>
<feature type="domain" description="D-isomer specific 2-hydroxyacid dehydrogenase catalytic" evidence="4">
    <location>
        <begin position="42"/>
        <end position="318"/>
    </location>
</feature>
<keyword evidence="1 3" id="KW-0560">Oxidoreductase</keyword>
<dbReference type="SUPFAM" id="SSF51735">
    <property type="entry name" value="NAD(P)-binding Rossmann-fold domains"/>
    <property type="match status" value="1"/>
</dbReference>
<evidence type="ECO:0000313" key="6">
    <source>
        <dbReference type="EMBL" id="MDZ5461249.1"/>
    </source>
</evidence>
<proteinExistence type="inferred from homology"/>
<protein>
    <submittedName>
        <fullName evidence="6">2-hydroxyacid dehydrogenase</fullName>
    </submittedName>
</protein>
<dbReference type="Pfam" id="PF02826">
    <property type="entry name" value="2-Hacid_dh_C"/>
    <property type="match status" value="1"/>
</dbReference>
<accession>A0ABU5IQS3</accession>
<evidence type="ECO:0000256" key="2">
    <source>
        <dbReference type="ARBA" id="ARBA00023027"/>
    </source>
</evidence>
<dbReference type="Gene3D" id="3.40.50.720">
    <property type="entry name" value="NAD(P)-binding Rossmann-like Domain"/>
    <property type="match status" value="2"/>
</dbReference>
<name>A0ABU5IQS3_9BURK</name>
<dbReference type="InterPro" id="IPR006139">
    <property type="entry name" value="D-isomer_2_OHA_DH_cat_dom"/>
</dbReference>
<evidence type="ECO:0000313" key="7">
    <source>
        <dbReference type="Proteomes" id="UP001293718"/>
    </source>
</evidence>
<dbReference type="EMBL" id="JAXOJX010000103">
    <property type="protein sequence ID" value="MDZ5461249.1"/>
    <property type="molecule type" value="Genomic_DNA"/>
</dbReference>
<dbReference type="SUPFAM" id="SSF52283">
    <property type="entry name" value="Formate/glycerate dehydrogenase catalytic domain-like"/>
    <property type="match status" value="1"/>
</dbReference>
<organism evidence="6 7">
    <name type="scientific">Azohydromonas lata</name>
    <dbReference type="NCBI Taxonomy" id="45677"/>
    <lineage>
        <taxon>Bacteria</taxon>
        <taxon>Pseudomonadati</taxon>
        <taxon>Pseudomonadota</taxon>
        <taxon>Betaproteobacteria</taxon>
        <taxon>Burkholderiales</taxon>
        <taxon>Sphaerotilaceae</taxon>
        <taxon>Azohydromonas</taxon>
    </lineage>
</organism>
<evidence type="ECO:0000256" key="1">
    <source>
        <dbReference type="ARBA" id="ARBA00023002"/>
    </source>
</evidence>
<dbReference type="PROSITE" id="PS00065">
    <property type="entry name" value="D_2_HYDROXYACID_DH_1"/>
    <property type="match status" value="1"/>
</dbReference>
<comment type="caution">
    <text evidence="6">The sequence shown here is derived from an EMBL/GenBank/DDBJ whole genome shotgun (WGS) entry which is preliminary data.</text>
</comment>
<evidence type="ECO:0000256" key="3">
    <source>
        <dbReference type="RuleBase" id="RU003719"/>
    </source>
</evidence>
<dbReference type="InterPro" id="IPR036291">
    <property type="entry name" value="NAD(P)-bd_dom_sf"/>
</dbReference>
<dbReference type="Proteomes" id="UP001293718">
    <property type="component" value="Unassembled WGS sequence"/>
</dbReference>
<dbReference type="Pfam" id="PF00389">
    <property type="entry name" value="2-Hacid_dh"/>
    <property type="match status" value="1"/>
</dbReference>
<dbReference type="InterPro" id="IPR050223">
    <property type="entry name" value="D-isomer_2-hydroxyacid_DH"/>
</dbReference>
<dbReference type="CDD" id="cd12156">
    <property type="entry name" value="HPPR"/>
    <property type="match status" value="1"/>
</dbReference>
<evidence type="ECO:0000259" key="5">
    <source>
        <dbReference type="Pfam" id="PF02826"/>
    </source>
</evidence>
<dbReference type="PANTHER" id="PTHR10996:SF178">
    <property type="entry name" value="2-HYDROXYACID DEHYDROGENASE YGL185C-RELATED"/>
    <property type="match status" value="1"/>
</dbReference>
<feature type="domain" description="D-isomer specific 2-hydroxyacid dehydrogenase NAD-binding" evidence="5">
    <location>
        <begin position="119"/>
        <end position="290"/>
    </location>
</feature>
<gene>
    <name evidence="6" type="ORF">SM757_32215</name>
</gene>
<dbReference type="RefSeq" id="WP_322468474.1">
    <property type="nucleotide sequence ID" value="NZ_JAXOJX010000103.1"/>
</dbReference>
<sequence length="324" mass="34663">MKGTRNVSNQDKPRVLQIGRLLPWLEEQLAAHFDLVLLAQQPNPQAYVAEHGREFVAAVTSAAVGIDAAMIESLPALKVISSFGVGLDKVDVQAAARRGIPVGYTPDVLNDCVADTAFTLLLDVARRASEADRFVRRGAWLTDKFPLATRASGKRLGIVGLGRIGRTIAKRASGFDMEIRYHNRRPAEGVDFGYEASLTELARWSDFLVVAAAGGAESQGLISAEVLQALGPQGFLINIARGTVVDEPALIQALRDKAIAGAGLDVYVDEPRVPEALFALDNVVLLPHVASATHETRQAMAALVLDNLLAFFSEGRPKVAAPVA</sequence>